<dbReference type="GO" id="GO:0005829">
    <property type="term" value="C:cytosol"/>
    <property type="evidence" value="ECO:0007669"/>
    <property type="project" value="TreeGrafter"/>
</dbReference>
<dbReference type="InterPro" id="IPR029028">
    <property type="entry name" value="Alpha/beta_knot_MTases"/>
</dbReference>
<keyword evidence="2 4" id="KW-0808">Transferase</keyword>
<dbReference type="InterPro" id="IPR001537">
    <property type="entry name" value="SpoU_MeTrfase"/>
</dbReference>
<dbReference type="Gene3D" id="3.40.1280.10">
    <property type="match status" value="1"/>
</dbReference>
<organism evidence="4 5">
    <name type="scientific">Candidatus Nomurabacteria bacterium RIFCSPLOWO2_01_FULL_33_17</name>
    <dbReference type="NCBI Taxonomy" id="1801764"/>
    <lineage>
        <taxon>Bacteria</taxon>
        <taxon>Candidatus Nomuraibacteriota</taxon>
    </lineage>
</organism>
<dbReference type="EMBL" id="MFUO01000011">
    <property type="protein sequence ID" value="OGI84065.1"/>
    <property type="molecule type" value="Genomic_DNA"/>
</dbReference>
<evidence type="ECO:0000256" key="1">
    <source>
        <dbReference type="ARBA" id="ARBA00022603"/>
    </source>
</evidence>
<evidence type="ECO:0000313" key="4">
    <source>
        <dbReference type="EMBL" id="OGI84065.1"/>
    </source>
</evidence>
<evidence type="ECO:0000256" key="2">
    <source>
        <dbReference type="ARBA" id="ARBA00022679"/>
    </source>
</evidence>
<dbReference type="SUPFAM" id="SSF75217">
    <property type="entry name" value="alpha/beta knot"/>
    <property type="match status" value="1"/>
</dbReference>
<gene>
    <name evidence="4" type="ORF">A2903_02285</name>
</gene>
<dbReference type="GO" id="GO:0032259">
    <property type="term" value="P:methylation"/>
    <property type="evidence" value="ECO:0007669"/>
    <property type="project" value="UniProtKB-KW"/>
</dbReference>
<keyword evidence="1 4" id="KW-0489">Methyltransferase</keyword>
<accession>A0A1F6WQN8</accession>
<dbReference type="GO" id="GO:0008173">
    <property type="term" value="F:RNA methyltransferase activity"/>
    <property type="evidence" value="ECO:0007669"/>
    <property type="project" value="InterPro"/>
</dbReference>
<feature type="domain" description="tRNA/rRNA methyltransferase SpoU type" evidence="3">
    <location>
        <begin position="22"/>
        <end position="161"/>
    </location>
</feature>
<dbReference type="GO" id="GO:0006396">
    <property type="term" value="P:RNA processing"/>
    <property type="evidence" value="ECO:0007669"/>
    <property type="project" value="InterPro"/>
</dbReference>
<dbReference type="InterPro" id="IPR029026">
    <property type="entry name" value="tRNA_m1G_MTases_N"/>
</dbReference>
<evidence type="ECO:0000259" key="3">
    <source>
        <dbReference type="Pfam" id="PF00588"/>
    </source>
</evidence>
<protein>
    <submittedName>
        <fullName evidence="4">23S rRNA (Guanosine(2251)-2'-O)-methyltransferase RlmB</fullName>
    </submittedName>
</protein>
<comment type="caution">
    <text evidence="4">The sequence shown here is derived from an EMBL/GenBank/DDBJ whole genome shotgun (WGS) entry which is preliminary data.</text>
</comment>
<reference evidence="4 5" key="1">
    <citation type="journal article" date="2016" name="Nat. Commun.">
        <title>Thousands of microbial genomes shed light on interconnected biogeochemical processes in an aquifer system.</title>
        <authorList>
            <person name="Anantharaman K."/>
            <person name="Brown C.T."/>
            <person name="Hug L.A."/>
            <person name="Sharon I."/>
            <person name="Castelle C.J."/>
            <person name="Probst A.J."/>
            <person name="Thomas B.C."/>
            <person name="Singh A."/>
            <person name="Wilkins M.J."/>
            <person name="Karaoz U."/>
            <person name="Brodie E.L."/>
            <person name="Williams K.H."/>
            <person name="Hubbard S.S."/>
            <person name="Banfield J.F."/>
        </authorList>
    </citation>
    <scope>NUCLEOTIDE SEQUENCE [LARGE SCALE GENOMIC DNA]</scope>
</reference>
<dbReference type="GO" id="GO:0003723">
    <property type="term" value="F:RNA binding"/>
    <property type="evidence" value="ECO:0007669"/>
    <property type="project" value="InterPro"/>
</dbReference>
<dbReference type="CDD" id="cd18103">
    <property type="entry name" value="SpoU-like_RlmB"/>
    <property type="match status" value="1"/>
</dbReference>
<evidence type="ECO:0000313" key="5">
    <source>
        <dbReference type="Proteomes" id="UP000178184"/>
    </source>
</evidence>
<name>A0A1F6WQN8_9BACT</name>
<dbReference type="STRING" id="1801764.A2903_02285"/>
<dbReference type="InterPro" id="IPR004441">
    <property type="entry name" value="rRNA_MeTrfase_TrmH"/>
</dbReference>
<dbReference type="Proteomes" id="UP000178184">
    <property type="component" value="Unassembled WGS sequence"/>
</dbReference>
<dbReference type="Pfam" id="PF00588">
    <property type="entry name" value="SpoU_methylase"/>
    <property type="match status" value="1"/>
</dbReference>
<proteinExistence type="predicted"/>
<sequence length="171" mass="18877">MTENKTSLRSILREIKENKNSCIIVMDELTDVHNVGAIIRTAVATNCDAIIVAKHNQAPVNETVMKTSANTAGMIPVIEMNINEAIRTMKENGFWIYGLNMNGDQKLWQSDLNGKVGIVIGSESDGIHVMTNKLCDYSLSIPMNKNVESLNASVSAAIVMYERSRQVNFSN</sequence>
<dbReference type="PANTHER" id="PTHR46429:SF1">
    <property type="entry name" value="23S RRNA (GUANOSINE-2'-O-)-METHYLTRANSFERASE RLMB"/>
    <property type="match status" value="1"/>
</dbReference>
<dbReference type="NCBIfam" id="TIGR00186">
    <property type="entry name" value="rRNA_methyl_3"/>
    <property type="match status" value="1"/>
</dbReference>
<dbReference type="AlphaFoldDB" id="A0A1F6WQN8"/>
<dbReference type="PANTHER" id="PTHR46429">
    <property type="entry name" value="23S RRNA (GUANOSINE-2'-O-)-METHYLTRANSFERASE RLMB"/>
    <property type="match status" value="1"/>
</dbReference>